<dbReference type="RefSeq" id="WP_067559884.1">
    <property type="nucleotide sequence ID" value="NZ_CAPWJO010000007.1"/>
</dbReference>
<dbReference type="InterPro" id="IPR018647">
    <property type="entry name" value="SLFN_3-like_DNA/RNA_helicase"/>
</dbReference>
<name>A0A140DYX9_9FIRM</name>
<accession>A0A140DYX9</accession>
<dbReference type="SUPFAM" id="SSF52540">
    <property type="entry name" value="P-loop containing nucleoside triphosphate hydrolases"/>
    <property type="match status" value="1"/>
</dbReference>
<dbReference type="Proteomes" id="UP000069771">
    <property type="component" value="Chromosome"/>
</dbReference>
<dbReference type="KEGG" id="fro:AALO17_27220"/>
<gene>
    <name evidence="3" type="ORF">AALO17_27220</name>
</gene>
<dbReference type="PATRIC" id="fig|1702221.3.peg.2651"/>
<dbReference type="EMBL" id="CP011391">
    <property type="protein sequence ID" value="AMK55856.1"/>
    <property type="molecule type" value="Genomic_DNA"/>
</dbReference>
<protein>
    <recommendedName>
        <fullName evidence="2">Schlafen group 3-like DNA/RNA helicase domain-containing protein</fullName>
    </recommendedName>
</protein>
<dbReference type="InterPro" id="IPR027417">
    <property type="entry name" value="P-loop_NTPase"/>
</dbReference>
<evidence type="ECO:0000259" key="2">
    <source>
        <dbReference type="Pfam" id="PF09848"/>
    </source>
</evidence>
<feature type="region of interest" description="Disordered" evidence="1">
    <location>
        <begin position="637"/>
        <end position="658"/>
    </location>
</feature>
<keyword evidence="4" id="KW-1185">Reference proteome</keyword>
<dbReference type="STRING" id="1702221.AALO17_27220"/>
<dbReference type="Gene3D" id="3.40.50.300">
    <property type="entry name" value="P-loop containing nucleotide triphosphate hydrolases"/>
    <property type="match status" value="1"/>
</dbReference>
<feature type="domain" description="Schlafen group 3-like DNA/RNA helicase" evidence="2">
    <location>
        <begin position="256"/>
        <end position="621"/>
    </location>
</feature>
<feature type="compositionally biased region" description="Low complexity" evidence="1">
    <location>
        <begin position="637"/>
        <end position="650"/>
    </location>
</feature>
<dbReference type="Pfam" id="PF09848">
    <property type="entry name" value="SLFN-g3_helicase"/>
    <property type="match status" value="1"/>
</dbReference>
<proteinExistence type="predicted"/>
<dbReference type="GeneID" id="78479190"/>
<evidence type="ECO:0000313" key="4">
    <source>
        <dbReference type="Proteomes" id="UP000069771"/>
    </source>
</evidence>
<organism evidence="3 4">
    <name type="scientific">Faecalibaculum rodentium</name>
    <dbReference type="NCBI Taxonomy" id="1702221"/>
    <lineage>
        <taxon>Bacteria</taxon>
        <taxon>Bacillati</taxon>
        <taxon>Bacillota</taxon>
        <taxon>Erysipelotrichia</taxon>
        <taxon>Erysipelotrichales</taxon>
        <taxon>Erysipelotrichaceae</taxon>
        <taxon>Faecalibaculum</taxon>
    </lineage>
</organism>
<dbReference type="OrthoDB" id="3193269at2"/>
<evidence type="ECO:0000256" key="1">
    <source>
        <dbReference type="SAM" id="MobiDB-lite"/>
    </source>
</evidence>
<reference evidence="3 4" key="1">
    <citation type="journal article" date="2016" name="Gut Pathog.">
        <title>Whole genome sequencing of "Faecalibaculum rodentium" ALO17, isolated from C57BL/6J laboratory mouse feces.</title>
        <authorList>
            <person name="Lim S."/>
            <person name="Chang D.H."/>
            <person name="Ahn S."/>
            <person name="Kim B.C."/>
        </authorList>
    </citation>
    <scope>NUCLEOTIDE SEQUENCE [LARGE SCALE GENOMIC DNA]</scope>
    <source>
        <strain evidence="3 4">Alo17</strain>
    </source>
</reference>
<sequence length="658" mass="71495">MESLCRFTLQEFIARAQDGSRLAGLLETRLVAAGYPVTEGEYRSWQNSLSALAGLLSGTSLDPGIQVGLEVRMPLSGRRADVILAGAAGLVVLELKQWRQVSPSSDPCRVMTRTGGCLQAVLHPCLQAAGYVSELASWNQVLQERALSLHGAVWLHNMDRQQGELPLEVPGSGSVSLFFAGDGGALIRCLQSSLGPAPAGDLLGLLQSAPVRPGPGLRRLLTDMIRPETGGSSGLPALCQPLFAQILSILKDSRPSLMVVTGGCGTGKTALALQLLFHCLHAGQSCLLTFGTAGLRHYMRDQLDTAGGLPPAVFQTLQPLAVFGPPVHRQAEVILVDEAHRLTRRDRPILPAKAVLSPDLDCCLRAPMLDWLADQSRHLVLFLDESQRVSPDDGCTLADIRRCVALHNRTHPQRRKTLRELPPLRMQLRCAGGAGFPAWVDKVLDRAGEPLQSTDAVPVCSGYEFHILPTPQAVVRALDRKKAAGDSVRLCAGRCWPQSRQKPEPEGRGFHIGPGFRGIWKTDCRQAPAPAGYRLVDSVQDIQGQEADWTGVFIGPDLVYRHDRVQTDWRARSVSDRLMGGLQARVRLRMEEQEEADDVIRNTYRVLLTRARKGCFVWCADRALGRHLQALFAPAASPSSASLPGLPVSAGRETGDRN</sequence>
<dbReference type="AlphaFoldDB" id="A0A140DYX9"/>
<evidence type="ECO:0000313" key="3">
    <source>
        <dbReference type="EMBL" id="AMK55856.1"/>
    </source>
</evidence>